<evidence type="ECO:0000313" key="4">
    <source>
        <dbReference type="Proteomes" id="UP000375690"/>
    </source>
</evidence>
<feature type="region of interest" description="Disordered" evidence="1">
    <location>
        <begin position="122"/>
        <end position="141"/>
    </location>
</feature>
<name>A0A6A1XIC7_BACOV</name>
<dbReference type="AlphaFoldDB" id="A0A6A1XIC7"/>
<organism evidence="3 4">
    <name type="scientific">Bacteroides ovatus</name>
    <dbReference type="NCBI Taxonomy" id="28116"/>
    <lineage>
        <taxon>Bacteria</taxon>
        <taxon>Pseudomonadati</taxon>
        <taxon>Bacteroidota</taxon>
        <taxon>Bacteroidia</taxon>
        <taxon>Bacteroidales</taxon>
        <taxon>Bacteroidaceae</taxon>
        <taxon>Bacteroides</taxon>
    </lineage>
</organism>
<evidence type="ECO:0000256" key="1">
    <source>
        <dbReference type="SAM" id="MobiDB-lite"/>
    </source>
</evidence>
<evidence type="ECO:0000256" key="2">
    <source>
        <dbReference type="SAM" id="SignalP"/>
    </source>
</evidence>
<sequence length="141" mass="15856">MYEYLFFCKMRISFLLETLLLSFCIISFASCDKDDSERSEDSTVYYVKYEAKGAMKYNLESITVSTGKGSETIATSKQRSWSQTYGPVSKGFRTNITARGGWPTVYIYVCKGDEPFTLKESKSNNVGSSNTSTSASYTIDF</sequence>
<dbReference type="RefSeq" id="WP_074859716.1">
    <property type="nucleotide sequence ID" value="NZ_JAQEDQ010000071.1"/>
</dbReference>
<reference evidence="3 4" key="1">
    <citation type="journal article" date="2019" name="Nat. Med.">
        <title>A library of human gut bacterial isolates paired with longitudinal multiomics data enables mechanistic microbiome research.</title>
        <authorList>
            <person name="Poyet M."/>
            <person name="Groussin M."/>
            <person name="Gibbons S.M."/>
            <person name="Avila-Pacheco J."/>
            <person name="Jiang X."/>
            <person name="Kearney S.M."/>
            <person name="Perrotta A.R."/>
            <person name="Berdy B."/>
            <person name="Zhao S."/>
            <person name="Lieberman T.D."/>
            <person name="Swanson P.K."/>
            <person name="Smith M."/>
            <person name="Roesemann S."/>
            <person name="Alexander J.E."/>
            <person name="Rich S.A."/>
            <person name="Livny J."/>
            <person name="Vlamakis H."/>
            <person name="Clish C."/>
            <person name="Bullock K."/>
            <person name="Deik A."/>
            <person name="Scott J."/>
            <person name="Pierce K.A."/>
            <person name="Xavier R.J."/>
            <person name="Alm E.J."/>
        </authorList>
    </citation>
    <scope>NUCLEOTIDE SEQUENCE [LARGE SCALE GENOMIC DNA]</scope>
    <source>
        <strain evidence="3 4">BIOML-A2</strain>
    </source>
</reference>
<dbReference type="Proteomes" id="UP000375690">
    <property type="component" value="Unassembled WGS sequence"/>
</dbReference>
<feature type="compositionally biased region" description="Low complexity" evidence="1">
    <location>
        <begin position="123"/>
        <end position="141"/>
    </location>
</feature>
<evidence type="ECO:0000313" key="3">
    <source>
        <dbReference type="EMBL" id="KAB1325777.1"/>
    </source>
</evidence>
<feature type="chain" id="PRO_5025652224" description="BACON domain-containing protein" evidence="2">
    <location>
        <begin position="30"/>
        <end position="141"/>
    </location>
</feature>
<protein>
    <recommendedName>
        <fullName evidence="5">BACON domain-containing protein</fullName>
    </recommendedName>
</protein>
<dbReference type="EMBL" id="VWFC01000015">
    <property type="protein sequence ID" value="KAB1325777.1"/>
    <property type="molecule type" value="Genomic_DNA"/>
</dbReference>
<keyword evidence="2" id="KW-0732">Signal</keyword>
<proteinExistence type="predicted"/>
<gene>
    <name evidence="3" type="ORF">F3B53_14145</name>
</gene>
<accession>A0A6A1XIC7</accession>
<evidence type="ECO:0008006" key="5">
    <source>
        <dbReference type="Google" id="ProtNLM"/>
    </source>
</evidence>
<feature type="signal peptide" evidence="2">
    <location>
        <begin position="1"/>
        <end position="29"/>
    </location>
</feature>
<comment type="caution">
    <text evidence="3">The sequence shown here is derived from an EMBL/GenBank/DDBJ whole genome shotgun (WGS) entry which is preliminary data.</text>
</comment>